<comment type="subunit">
    <text evidence="4">Part of the 50S ribosomal subunit. Contacts protein L20.</text>
</comment>
<comment type="similarity">
    <text evidence="1 4 5">Belongs to the bacterial ribosomal protein bL21 family.</text>
</comment>
<evidence type="ECO:0000256" key="5">
    <source>
        <dbReference type="RuleBase" id="RU000562"/>
    </source>
</evidence>
<dbReference type="GO" id="GO:0006412">
    <property type="term" value="P:translation"/>
    <property type="evidence" value="ECO:0007669"/>
    <property type="project" value="UniProtKB-UniRule"/>
</dbReference>
<dbReference type="HAMAP" id="MF_01363">
    <property type="entry name" value="Ribosomal_bL21"/>
    <property type="match status" value="1"/>
</dbReference>
<evidence type="ECO:0000313" key="7">
    <source>
        <dbReference type="Proteomes" id="UP000228920"/>
    </source>
</evidence>
<dbReference type="InterPro" id="IPR036164">
    <property type="entry name" value="bL21-like_sf"/>
</dbReference>
<evidence type="ECO:0000256" key="3">
    <source>
        <dbReference type="ARBA" id="ARBA00023274"/>
    </source>
</evidence>
<dbReference type="InterPro" id="IPR028909">
    <property type="entry name" value="bL21-like"/>
</dbReference>
<keyword evidence="2 4" id="KW-0689">Ribosomal protein</keyword>
<evidence type="ECO:0000313" key="6">
    <source>
        <dbReference type="EMBL" id="PIZ45162.1"/>
    </source>
</evidence>
<dbReference type="EMBL" id="PFNL01000147">
    <property type="protein sequence ID" value="PIZ45162.1"/>
    <property type="molecule type" value="Genomic_DNA"/>
</dbReference>
<dbReference type="NCBIfam" id="TIGR00061">
    <property type="entry name" value="L21"/>
    <property type="match status" value="1"/>
</dbReference>
<dbReference type="SUPFAM" id="SSF141091">
    <property type="entry name" value="L21p-like"/>
    <property type="match status" value="1"/>
</dbReference>
<evidence type="ECO:0000256" key="4">
    <source>
        <dbReference type="HAMAP-Rule" id="MF_01363"/>
    </source>
</evidence>
<dbReference type="Pfam" id="PF00829">
    <property type="entry name" value="Ribosomal_L21p"/>
    <property type="match status" value="1"/>
</dbReference>
<accession>A0A2M7TGN1</accession>
<dbReference type="Proteomes" id="UP000228920">
    <property type="component" value="Unassembled WGS sequence"/>
</dbReference>
<keyword evidence="4 5" id="KW-0694">RNA-binding</keyword>
<dbReference type="InterPro" id="IPR001787">
    <property type="entry name" value="Ribosomal_bL21"/>
</dbReference>
<evidence type="ECO:0000256" key="2">
    <source>
        <dbReference type="ARBA" id="ARBA00022980"/>
    </source>
</evidence>
<dbReference type="GO" id="GO:0005737">
    <property type="term" value="C:cytoplasm"/>
    <property type="evidence" value="ECO:0007669"/>
    <property type="project" value="UniProtKB-ARBA"/>
</dbReference>
<gene>
    <name evidence="4 6" type="primary">rplU</name>
    <name evidence="6" type="ORF">COY32_05540</name>
</gene>
<sequence>MEYAVLQINEKQYIVEKDKEYKVDKLHSMEGEILTFDSVLLYVNGETVEIGKPFANLSINATVVKHARSPKVVGMVYKAKGHRRSYGHRQDYTVLKVTDFTHTT</sequence>
<dbReference type="AlphaFoldDB" id="A0A2M7TGN1"/>
<keyword evidence="4 5" id="KW-0699">rRNA-binding</keyword>
<evidence type="ECO:0000256" key="1">
    <source>
        <dbReference type="ARBA" id="ARBA00008563"/>
    </source>
</evidence>
<dbReference type="PANTHER" id="PTHR21349:SF0">
    <property type="entry name" value="LARGE RIBOSOMAL SUBUNIT PROTEIN BL21M"/>
    <property type="match status" value="1"/>
</dbReference>
<dbReference type="GO" id="GO:0005840">
    <property type="term" value="C:ribosome"/>
    <property type="evidence" value="ECO:0007669"/>
    <property type="project" value="UniProtKB-KW"/>
</dbReference>
<name>A0A2M7TGN1_UNCKA</name>
<comment type="function">
    <text evidence="4 5">This protein binds to 23S rRNA in the presence of protein L20.</text>
</comment>
<organism evidence="6 7">
    <name type="scientific">candidate division WWE3 bacterium CG_4_10_14_0_2_um_filter_41_14</name>
    <dbReference type="NCBI Taxonomy" id="1975072"/>
    <lineage>
        <taxon>Bacteria</taxon>
        <taxon>Katanobacteria</taxon>
    </lineage>
</organism>
<dbReference type="GO" id="GO:0003735">
    <property type="term" value="F:structural constituent of ribosome"/>
    <property type="evidence" value="ECO:0007669"/>
    <property type="project" value="InterPro"/>
</dbReference>
<dbReference type="GO" id="GO:1990904">
    <property type="term" value="C:ribonucleoprotein complex"/>
    <property type="evidence" value="ECO:0007669"/>
    <property type="project" value="UniProtKB-KW"/>
</dbReference>
<dbReference type="GO" id="GO:0019843">
    <property type="term" value="F:rRNA binding"/>
    <property type="evidence" value="ECO:0007669"/>
    <property type="project" value="UniProtKB-UniRule"/>
</dbReference>
<keyword evidence="3 4" id="KW-0687">Ribonucleoprotein</keyword>
<protein>
    <recommendedName>
        <fullName evidence="4">Large ribosomal subunit protein bL21</fullName>
    </recommendedName>
</protein>
<dbReference type="PANTHER" id="PTHR21349">
    <property type="entry name" value="50S RIBOSOMAL PROTEIN L21"/>
    <property type="match status" value="1"/>
</dbReference>
<reference evidence="7" key="1">
    <citation type="submission" date="2017-09" db="EMBL/GenBank/DDBJ databases">
        <title>Depth-based differentiation of microbial function through sediment-hosted aquifers and enrichment of novel symbionts in the deep terrestrial subsurface.</title>
        <authorList>
            <person name="Probst A.J."/>
            <person name="Ladd B."/>
            <person name="Jarett J.K."/>
            <person name="Geller-Mcgrath D.E."/>
            <person name="Sieber C.M.K."/>
            <person name="Emerson J.B."/>
            <person name="Anantharaman K."/>
            <person name="Thomas B.C."/>
            <person name="Malmstrom R."/>
            <person name="Stieglmeier M."/>
            <person name="Klingl A."/>
            <person name="Woyke T."/>
            <person name="Ryan C.M."/>
            <person name="Banfield J.F."/>
        </authorList>
    </citation>
    <scope>NUCLEOTIDE SEQUENCE [LARGE SCALE GENOMIC DNA]</scope>
</reference>
<comment type="caution">
    <text evidence="6">The sequence shown here is derived from an EMBL/GenBank/DDBJ whole genome shotgun (WGS) entry which is preliminary data.</text>
</comment>
<proteinExistence type="inferred from homology"/>